<feature type="transmembrane region" description="Helical" evidence="1">
    <location>
        <begin position="564"/>
        <end position="587"/>
    </location>
</feature>
<evidence type="ECO:0000313" key="2">
    <source>
        <dbReference type="EMBL" id="KAK8401408.1"/>
    </source>
</evidence>
<gene>
    <name evidence="2" type="ORF">O3P69_002880</name>
</gene>
<keyword evidence="1" id="KW-0812">Transmembrane</keyword>
<keyword evidence="1" id="KW-1133">Transmembrane helix</keyword>
<keyword evidence="3" id="KW-1185">Reference proteome</keyword>
<dbReference type="AlphaFoldDB" id="A0AAW0UQD8"/>
<evidence type="ECO:0000313" key="3">
    <source>
        <dbReference type="Proteomes" id="UP001487740"/>
    </source>
</evidence>
<feature type="transmembrane region" description="Helical" evidence="1">
    <location>
        <begin position="296"/>
        <end position="318"/>
    </location>
</feature>
<feature type="transmembrane region" description="Helical" evidence="1">
    <location>
        <begin position="203"/>
        <end position="225"/>
    </location>
</feature>
<feature type="transmembrane region" description="Helical" evidence="1">
    <location>
        <begin position="245"/>
        <end position="265"/>
    </location>
</feature>
<dbReference type="PANTHER" id="PTHR11360">
    <property type="entry name" value="MONOCARBOXYLATE TRANSPORTER"/>
    <property type="match status" value="1"/>
</dbReference>
<dbReference type="InterPro" id="IPR050327">
    <property type="entry name" value="Proton-linked_MCT"/>
</dbReference>
<dbReference type="Pfam" id="PF07690">
    <property type="entry name" value="MFS_1"/>
    <property type="match status" value="1"/>
</dbReference>
<evidence type="ECO:0000256" key="1">
    <source>
        <dbReference type="SAM" id="Phobius"/>
    </source>
</evidence>
<dbReference type="GO" id="GO:0008028">
    <property type="term" value="F:monocarboxylic acid transmembrane transporter activity"/>
    <property type="evidence" value="ECO:0007669"/>
    <property type="project" value="TreeGrafter"/>
</dbReference>
<feature type="transmembrane region" description="Helical" evidence="1">
    <location>
        <begin position="412"/>
        <end position="433"/>
    </location>
</feature>
<organism evidence="2 3">
    <name type="scientific">Scylla paramamosain</name>
    <name type="common">Mud crab</name>
    <dbReference type="NCBI Taxonomy" id="85552"/>
    <lineage>
        <taxon>Eukaryota</taxon>
        <taxon>Metazoa</taxon>
        <taxon>Ecdysozoa</taxon>
        <taxon>Arthropoda</taxon>
        <taxon>Crustacea</taxon>
        <taxon>Multicrustacea</taxon>
        <taxon>Malacostraca</taxon>
        <taxon>Eumalacostraca</taxon>
        <taxon>Eucarida</taxon>
        <taxon>Decapoda</taxon>
        <taxon>Pleocyemata</taxon>
        <taxon>Brachyura</taxon>
        <taxon>Eubrachyura</taxon>
        <taxon>Portunoidea</taxon>
        <taxon>Portunidae</taxon>
        <taxon>Portuninae</taxon>
        <taxon>Scylla</taxon>
    </lineage>
</organism>
<keyword evidence="1" id="KW-0472">Membrane</keyword>
<protein>
    <submittedName>
        <fullName evidence="2">Uncharacterized protein</fullName>
    </submittedName>
</protein>
<feature type="transmembrane region" description="Helical" evidence="1">
    <location>
        <begin position="501"/>
        <end position="522"/>
    </location>
</feature>
<reference evidence="2 3" key="1">
    <citation type="submission" date="2023-03" db="EMBL/GenBank/DDBJ databases">
        <title>High-quality genome of Scylla paramamosain provides insights in environmental adaptation.</title>
        <authorList>
            <person name="Zhang L."/>
        </authorList>
    </citation>
    <scope>NUCLEOTIDE SEQUENCE [LARGE SCALE GENOMIC DNA]</scope>
    <source>
        <strain evidence="2">LZ_2023a</strain>
        <tissue evidence="2">Muscle</tissue>
    </source>
</reference>
<feature type="transmembrane region" description="Helical" evidence="1">
    <location>
        <begin position="445"/>
        <end position="468"/>
    </location>
</feature>
<proteinExistence type="predicted"/>
<feature type="transmembrane region" description="Helical" evidence="1">
    <location>
        <begin position="534"/>
        <end position="558"/>
    </location>
</feature>
<feature type="transmembrane region" description="Helical" evidence="1">
    <location>
        <begin position="475"/>
        <end position="495"/>
    </location>
</feature>
<dbReference type="Gene3D" id="1.20.1250.20">
    <property type="entry name" value="MFS general substrate transporter like domains"/>
    <property type="match status" value="2"/>
</dbReference>
<dbReference type="InterPro" id="IPR011701">
    <property type="entry name" value="MFS"/>
</dbReference>
<feature type="transmembrane region" description="Helical" evidence="1">
    <location>
        <begin position="272"/>
        <end position="290"/>
    </location>
</feature>
<name>A0AAW0UQD8_SCYPA</name>
<dbReference type="EMBL" id="JARAKH010000009">
    <property type="protein sequence ID" value="KAK8401408.1"/>
    <property type="molecule type" value="Genomic_DNA"/>
</dbReference>
<accession>A0AAW0UQD8</accession>
<dbReference type="InterPro" id="IPR036259">
    <property type="entry name" value="MFS_trans_sf"/>
</dbReference>
<dbReference type="SUPFAM" id="SSF103473">
    <property type="entry name" value="MFS general substrate transporter"/>
    <property type="match status" value="1"/>
</dbReference>
<dbReference type="PANTHER" id="PTHR11360:SF310">
    <property type="entry name" value="MONOCARBOXYLATE TRANSPORTER 9-LIKE"/>
    <property type="match status" value="1"/>
</dbReference>
<sequence length="606" mass="64035">MREEGVLEQYVRGSWTGEERGLRVRTSRATTTPWRVASAPLSGRSTNKHNRWLRRTAHSTVHELPPVSSPPHYRTISCQPHLAYSSAYTIPPCISRLAARRPTSAWLPLFTMRTTMAPQNTSLEAGDEAVVGGVLAEVSLGSDITSATPLFPAPLPPTPTLAHKRSSTPTEEDFNAALLATNGGGGGPICQCRARSPDVDGGWAWVVLVAAFLQFFITSSLYYSFSVFFVELVAAFQQSRGLTGWVYATNSAVFMCSGPLGGWFLSRWGTRATLNLGAVLAAVGYLGSALSPSLAYIFFFYGVVNGVGTSFTFSGWVVGLARFWERRHALAMGVAMAGSGCGVLLLGPQIQVMVVHFGAPPPCRVVLHCGGEKSESQEEAKRAAETRTRVSTDDEVKAHHVNTKQVLWSPGFCLLAASCFLTVMAITTVFAVLRDWAELEGLGAAFSLALAGSGGGDLLGRVLAGLLVGRGCSPLLLLSVVQLLLAVTIGFAAAASIPTQLIAAMVGFGVACGLHSVISALMPSHFTSGVGVGHVLGCLLFVTGVGALVGPPVTGAIVDLYHSYGSAMVLCIAAPALASLLNLAAYFCHRRRHMQERAGVTKQSVA</sequence>
<dbReference type="Proteomes" id="UP001487740">
    <property type="component" value="Unassembled WGS sequence"/>
</dbReference>
<comment type="caution">
    <text evidence="2">The sequence shown here is derived from an EMBL/GenBank/DDBJ whole genome shotgun (WGS) entry which is preliminary data.</text>
</comment>